<feature type="region of interest" description="Disordered" evidence="1">
    <location>
        <begin position="759"/>
        <end position="787"/>
    </location>
</feature>
<dbReference type="PANTHER" id="PTHR31600:SF2">
    <property type="entry name" value="GAMETE ENRICHED GENE 10 PROTEIN-RELATED"/>
    <property type="match status" value="1"/>
</dbReference>
<name>Q228T0_TETTS</name>
<feature type="compositionally biased region" description="Polar residues" evidence="1">
    <location>
        <begin position="522"/>
        <end position="538"/>
    </location>
</feature>
<accession>Q228T0</accession>
<feature type="region of interest" description="Disordered" evidence="1">
    <location>
        <begin position="516"/>
        <end position="538"/>
    </location>
</feature>
<feature type="transmembrane region" description="Helical" evidence="2">
    <location>
        <begin position="1351"/>
        <end position="1372"/>
    </location>
</feature>
<dbReference type="EMBL" id="GG662541">
    <property type="protein sequence ID" value="EAR81792.2"/>
    <property type="molecule type" value="Genomic_DNA"/>
</dbReference>
<dbReference type="Proteomes" id="UP000009168">
    <property type="component" value="Unassembled WGS sequence"/>
</dbReference>
<evidence type="ECO:0000256" key="1">
    <source>
        <dbReference type="SAM" id="MobiDB-lite"/>
    </source>
</evidence>
<dbReference type="KEGG" id="tet:TTHERM_01500960"/>
<feature type="transmembrane region" description="Helical" evidence="2">
    <location>
        <begin position="808"/>
        <end position="829"/>
    </location>
</feature>
<keyword evidence="2 3" id="KW-0812">Transmembrane</keyword>
<evidence type="ECO:0000313" key="4">
    <source>
        <dbReference type="Proteomes" id="UP000009168"/>
    </source>
</evidence>
<dbReference type="InterPro" id="IPR052994">
    <property type="entry name" value="Tiny_macrocysts_regulators"/>
</dbReference>
<reference evidence="4" key="1">
    <citation type="journal article" date="2006" name="PLoS Biol.">
        <title>Macronuclear genome sequence of the ciliate Tetrahymena thermophila, a model eukaryote.</title>
        <authorList>
            <person name="Eisen J.A."/>
            <person name="Coyne R.S."/>
            <person name="Wu M."/>
            <person name="Wu D."/>
            <person name="Thiagarajan M."/>
            <person name="Wortman J.R."/>
            <person name="Badger J.H."/>
            <person name="Ren Q."/>
            <person name="Amedeo P."/>
            <person name="Jones K.M."/>
            <person name="Tallon L.J."/>
            <person name="Delcher A.L."/>
            <person name="Salzberg S.L."/>
            <person name="Silva J.C."/>
            <person name="Haas B.J."/>
            <person name="Majoros W.H."/>
            <person name="Farzad M."/>
            <person name="Carlton J.M."/>
            <person name="Smith R.K. Jr."/>
            <person name="Garg J."/>
            <person name="Pearlman R.E."/>
            <person name="Karrer K.M."/>
            <person name="Sun L."/>
            <person name="Manning G."/>
            <person name="Elde N.C."/>
            <person name="Turkewitz A.P."/>
            <person name="Asai D.J."/>
            <person name="Wilkes D.E."/>
            <person name="Wang Y."/>
            <person name="Cai H."/>
            <person name="Collins K."/>
            <person name="Stewart B.A."/>
            <person name="Lee S.R."/>
            <person name="Wilamowska K."/>
            <person name="Weinberg Z."/>
            <person name="Ruzzo W.L."/>
            <person name="Wloga D."/>
            <person name="Gaertig J."/>
            <person name="Frankel J."/>
            <person name="Tsao C.-C."/>
            <person name="Gorovsky M.A."/>
            <person name="Keeling P.J."/>
            <person name="Waller R.F."/>
            <person name="Patron N.J."/>
            <person name="Cherry J.M."/>
            <person name="Stover N.A."/>
            <person name="Krieger C.J."/>
            <person name="del Toro C."/>
            <person name="Ryder H.F."/>
            <person name="Williamson S.C."/>
            <person name="Barbeau R.A."/>
            <person name="Hamilton E.P."/>
            <person name="Orias E."/>
        </authorList>
    </citation>
    <scope>NUCLEOTIDE SEQUENCE [LARGE SCALE GENOMIC DNA]</scope>
    <source>
        <strain evidence="4">SB210</strain>
    </source>
</reference>
<evidence type="ECO:0000313" key="3">
    <source>
        <dbReference type="EMBL" id="EAR81792.2"/>
    </source>
</evidence>
<keyword evidence="4" id="KW-1185">Reference proteome</keyword>
<organism evidence="3 4">
    <name type="scientific">Tetrahymena thermophila (strain SB210)</name>
    <dbReference type="NCBI Taxonomy" id="312017"/>
    <lineage>
        <taxon>Eukaryota</taxon>
        <taxon>Sar</taxon>
        <taxon>Alveolata</taxon>
        <taxon>Ciliophora</taxon>
        <taxon>Intramacronucleata</taxon>
        <taxon>Oligohymenophorea</taxon>
        <taxon>Hymenostomatida</taxon>
        <taxon>Tetrahymenina</taxon>
        <taxon>Tetrahymenidae</taxon>
        <taxon>Tetrahymena</taxon>
    </lineage>
</organism>
<keyword evidence="2" id="KW-0472">Membrane</keyword>
<protein>
    <submittedName>
        <fullName evidence="3">Transmembrane protein, putative</fullName>
    </submittedName>
</protein>
<feature type="transmembrane region" description="Helical" evidence="2">
    <location>
        <begin position="1116"/>
        <end position="1137"/>
    </location>
</feature>
<feature type="transmembrane region" description="Helical" evidence="2">
    <location>
        <begin position="1016"/>
        <end position="1041"/>
    </location>
</feature>
<dbReference type="RefSeq" id="XP_001029455.2">
    <property type="nucleotide sequence ID" value="XM_001029455.2"/>
</dbReference>
<feature type="compositionally biased region" description="Low complexity" evidence="1">
    <location>
        <begin position="778"/>
        <end position="787"/>
    </location>
</feature>
<dbReference type="HOGENOM" id="CLU_003064_0_0_1"/>
<dbReference type="InParanoid" id="Q228T0"/>
<evidence type="ECO:0000256" key="2">
    <source>
        <dbReference type="SAM" id="Phobius"/>
    </source>
</evidence>
<proteinExistence type="predicted"/>
<keyword evidence="2" id="KW-1133">Transmembrane helix</keyword>
<gene>
    <name evidence="3" type="ORF">TTHERM_01500960</name>
</gene>
<dbReference type="PANTHER" id="PTHR31600">
    <property type="entry name" value="TINY MACROCYSTS PROTEIN B-RELATED"/>
    <property type="match status" value="1"/>
</dbReference>
<dbReference type="GeneID" id="7831687"/>
<sequence>MQNIFDQQFYRVLNYEEKIQKTFQIMDQAVYQKVEFISLLKNKQIDVLNLVKKVTELRKIQLKVRNNINELSIINSSNKDLVSLQICYLETLSFQEKDLIIDLDLSYLNEIHLSQIDTQLIKQKLKIRQAYAKRFQNKQIDDSYNPYQDFNLFSKQSCVIYAQIEQNYNLSIKKVSSSFLQVFGITQQDAQDKRVEILMPPNTNLINQHRQYIVSYFQNQNNNVCYLKKKNLFGYQQQGFIFPIKVDVRLNYSNGLNQIGLTAYIQRIYDENDYILFQSDSLNVIGATQNILKNVFLKNNIEIQKQSDLGQFFPFLYKLKQDKKAKLQQQQKEFQEIQDFETKKVNSLKELLSQKSINQKYTKILDEHNFEKFKLHNQEYMLIIQNFQSSNQVKNQVKLQNISFSLVEISINDCEYKDVDNLYYMKISKIKPVQPELNSSIILKYLKEYQEFYTQVFTKNTLETLQTELEYKFLKMDSLEKSNFNFQLNQQNTIQSQFNQNQQNCQKCLEENKFSENKSQDFDNSNENNTLTPTKSKQQRINTINNNSIYKIQEENSQLATNSEQKSQIYPQNKQNDAYLQVEIPDQSNTYYHSPRDIFSQNFRSQQDFISLQQIRDSYNENEEIKYGIPLTSNRKETNRELLSEVNLYSQANINSPKQNFDENLLFQNVKQGNLNNNDKNGQIQTIVSLKLINQGGYKNEQIQVQQLQSTQEITSLKMIDNAHQINSQQRFYQDQDILSQNLLNVNETKETTYKFQMKKMKKRNKQRNKEDQLENNSSSVSRESSSSTKKRLIKTIKKQTSLSAIKIVILFGVLTYLALSILTIQQYFNFINSVDFMNQNLNSQNWPFEIQIVISRSLKNLNIIHTERQNNFTFPSQADHNKFDAQLINQLQQSQQQFMSLIQTMDQSVKGKMLYDRISVYNSSFYVNQIYNPSNLTKAPSKRTTFNFEQKNSSLLYSIIFINYYIYQQSINPTGKLQEVCILQNLQDILLGVKDTQNYFQNYQSQQVKQIQDSLSLQIGVILAISAICLLSSLPLYSYIQKRKDKTIQLFCTFPVSQLQNIIIKIRQSYYQNKVMNPHIKNIPIEIQMLNYKSQQESQNHKKQTLSQITKLPHFSYSLLIAIFISYILLSFYPIFNRIFVQKYLDNLDNNLMMLEYLNTARSYIIYSSGIISFGFDMKVFPSSRIVQLSDYIPEMQSIMSQTNSLLTNLTIVSNQFNLNGRYKQQQFENFFFPLFEDDMCDLISNNPYYTINSTVFKPQLCKTIYNGFLQKGLKLSIKQFSQKLQELYAIIQINDEKIQVKAVQEIFKTFNIEDYSNLIDYLDEIIKIMKYFLLSNCSEYYQYLKQVQLILIIYQLILIAFIFGFCWYAFSSVLAQQITKFKHHLQVMNVYHLLENNFILSFVKNNIKL</sequence>